<keyword evidence="1" id="KW-0472">Membrane</keyword>
<keyword evidence="1" id="KW-0812">Transmembrane</keyword>
<comment type="caution">
    <text evidence="2">The sequence shown here is derived from an EMBL/GenBank/DDBJ whole genome shotgun (WGS) entry which is preliminary data.</text>
</comment>
<keyword evidence="1" id="KW-1133">Transmembrane helix</keyword>
<name>A0A922DY82_CARIL</name>
<sequence length="102" mass="11949">MFSFLFHVSDFLGFANYAYPFVPLIVKHIIFGLYLVEIVADQLVTTSFRICLRRKLFEKFASFCLFTEIENTTDLFGGKRMKQTYWFNLPCVALLLKLPCKC</sequence>
<proteinExistence type="predicted"/>
<organism evidence="2 3">
    <name type="scientific">Carya illinoinensis</name>
    <name type="common">Pecan</name>
    <dbReference type="NCBI Taxonomy" id="32201"/>
    <lineage>
        <taxon>Eukaryota</taxon>
        <taxon>Viridiplantae</taxon>
        <taxon>Streptophyta</taxon>
        <taxon>Embryophyta</taxon>
        <taxon>Tracheophyta</taxon>
        <taxon>Spermatophyta</taxon>
        <taxon>Magnoliopsida</taxon>
        <taxon>eudicotyledons</taxon>
        <taxon>Gunneridae</taxon>
        <taxon>Pentapetalae</taxon>
        <taxon>rosids</taxon>
        <taxon>fabids</taxon>
        <taxon>Fagales</taxon>
        <taxon>Juglandaceae</taxon>
        <taxon>Carya</taxon>
    </lineage>
</organism>
<feature type="transmembrane region" description="Helical" evidence="1">
    <location>
        <begin position="20"/>
        <end position="40"/>
    </location>
</feature>
<evidence type="ECO:0000313" key="2">
    <source>
        <dbReference type="EMBL" id="KAG6693133.1"/>
    </source>
</evidence>
<dbReference type="AlphaFoldDB" id="A0A922DY82"/>
<evidence type="ECO:0000256" key="1">
    <source>
        <dbReference type="SAM" id="Phobius"/>
    </source>
</evidence>
<accession>A0A922DY82</accession>
<dbReference type="Proteomes" id="UP000811246">
    <property type="component" value="Chromosome 10"/>
</dbReference>
<dbReference type="EMBL" id="CM031834">
    <property type="protein sequence ID" value="KAG6693133.1"/>
    <property type="molecule type" value="Genomic_DNA"/>
</dbReference>
<gene>
    <name evidence="2" type="ORF">I3842_10G151300</name>
</gene>
<reference evidence="2" key="1">
    <citation type="submission" date="2021-01" db="EMBL/GenBank/DDBJ databases">
        <authorList>
            <person name="Lovell J.T."/>
            <person name="Bentley N."/>
            <person name="Bhattarai G."/>
            <person name="Jenkins J.W."/>
            <person name="Sreedasyam A."/>
            <person name="Alarcon Y."/>
            <person name="Bock C."/>
            <person name="Boston L."/>
            <person name="Carlson J."/>
            <person name="Cervantes K."/>
            <person name="Clermont K."/>
            <person name="Krom N."/>
            <person name="Kubenka K."/>
            <person name="Mamidi S."/>
            <person name="Mattison C."/>
            <person name="Monteros M."/>
            <person name="Pisani C."/>
            <person name="Plott C."/>
            <person name="Rajasekar S."/>
            <person name="Rhein H.S."/>
            <person name="Rohla C."/>
            <person name="Song M."/>
            <person name="Hilaire R.S."/>
            <person name="Shu S."/>
            <person name="Wells L."/>
            <person name="Wang X."/>
            <person name="Webber J."/>
            <person name="Heerema R.J."/>
            <person name="Klein P."/>
            <person name="Conner P."/>
            <person name="Grauke L."/>
            <person name="Grimwood J."/>
            <person name="Schmutz J."/>
            <person name="Randall J.J."/>
        </authorList>
    </citation>
    <scope>NUCLEOTIDE SEQUENCE</scope>
    <source>
        <tissue evidence="2">Leaf</tissue>
    </source>
</reference>
<protein>
    <submittedName>
        <fullName evidence="2">Uncharacterized protein</fullName>
    </submittedName>
</protein>
<evidence type="ECO:0000313" key="3">
    <source>
        <dbReference type="Proteomes" id="UP000811246"/>
    </source>
</evidence>